<proteinExistence type="predicted"/>
<gene>
    <name evidence="1" type="ORF">METZ01_LOCUS49685</name>
</gene>
<sequence>MHENHILLKRFILFVLFGGFILPISAQEGADYSFWSDLEDDKKVAFVQGYYTGLARGLKILGQEAARMRSQDKYWSPPFSHENSAKRISEFFTDPMPDYAEIARMIDALFENSDNRHVKLETVIHILMLHHGGKEHRANTLLLREQKRVLKGK</sequence>
<dbReference type="AlphaFoldDB" id="A0A381S0D4"/>
<organism evidence="1">
    <name type="scientific">marine metagenome</name>
    <dbReference type="NCBI Taxonomy" id="408172"/>
    <lineage>
        <taxon>unclassified sequences</taxon>
        <taxon>metagenomes</taxon>
        <taxon>ecological metagenomes</taxon>
    </lineage>
</organism>
<reference evidence="1" key="1">
    <citation type="submission" date="2018-05" db="EMBL/GenBank/DDBJ databases">
        <authorList>
            <person name="Lanie J.A."/>
            <person name="Ng W.-L."/>
            <person name="Kazmierczak K.M."/>
            <person name="Andrzejewski T.M."/>
            <person name="Davidsen T.M."/>
            <person name="Wayne K.J."/>
            <person name="Tettelin H."/>
            <person name="Glass J.I."/>
            <person name="Rusch D."/>
            <person name="Podicherti R."/>
            <person name="Tsui H.-C.T."/>
            <person name="Winkler M.E."/>
        </authorList>
    </citation>
    <scope>NUCLEOTIDE SEQUENCE</scope>
</reference>
<dbReference type="EMBL" id="UINC01002453">
    <property type="protein sequence ID" value="SUZ96831.1"/>
    <property type="molecule type" value="Genomic_DNA"/>
</dbReference>
<name>A0A381S0D4_9ZZZZ</name>
<accession>A0A381S0D4</accession>
<evidence type="ECO:0000313" key="1">
    <source>
        <dbReference type="EMBL" id="SUZ96831.1"/>
    </source>
</evidence>
<protein>
    <submittedName>
        <fullName evidence="1">Uncharacterized protein</fullName>
    </submittedName>
</protein>